<keyword evidence="1" id="KW-1133">Transmembrane helix</keyword>
<gene>
    <name evidence="2" type="ORF">GCM10009802_51970</name>
</gene>
<evidence type="ECO:0008006" key="4">
    <source>
        <dbReference type="Google" id="ProtNLM"/>
    </source>
</evidence>
<dbReference type="EMBL" id="BAAAPF010000233">
    <property type="protein sequence ID" value="GAA2141450.1"/>
    <property type="molecule type" value="Genomic_DNA"/>
</dbReference>
<protein>
    <recommendedName>
        <fullName evidence="4">Vegetative cell wall protein gp1</fullName>
    </recommendedName>
</protein>
<keyword evidence="1" id="KW-0472">Membrane</keyword>
<evidence type="ECO:0000313" key="2">
    <source>
        <dbReference type="EMBL" id="GAA2141450.1"/>
    </source>
</evidence>
<organism evidence="2 3">
    <name type="scientific">Streptomyces synnematoformans</name>
    <dbReference type="NCBI Taxonomy" id="415721"/>
    <lineage>
        <taxon>Bacteria</taxon>
        <taxon>Bacillati</taxon>
        <taxon>Actinomycetota</taxon>
        <taxon>Actinomycetes</taxon>
        <taxon>Kitasatosporales</taxon>
        <taxon>Streptomycetaceae</taxon>
        <taxon>Streptomyces</taxon>
    </lineage>
</organism>
<sequence>MEAVLPVLAKKFADTWLTLLVLPGLLYTAVLVVAHAAGHHGALDGAQTLSGLESLARAAQRSGSAGTVLLLVAAVAVSSAAGYAATALGSAIQWIWLGTWGGGGWLVRRRSRRWDAAHDRYAAELLRLDGQTPRIDAVAVRRLAELATIRNRISLARPARPTWIGDRFAAAEMRVWSEYRIDLGFCWPRLWLVLPEEARTECSAARAAFDSASSLAGWGALYFLAGCWWWPGAVLGLGMVLVAWRKGRDTATGFADLIESVIDVYGPELGLRLGVTAEHRPLDTDVGASISAQIRKGA</sequence>
<accession>A0ABN2ZFL3</accession>
<proteinExistence type="predicted"/>
<keyword evidence="3" id="KW-1185">Reference proteome</keyword>
<feature type="transmembrane region" description="Helical" evidence="1">
    <location>
        <begin position="220"/>
        <end position="244"/>
    </location>
</feature>
<feature type="transmembrane region" description="Helical" evidence="1">
    <location>
        <begin position="68"/>
        <end position="96"/>
    </location>
</feature>
<evidence type="ECO:0000313" key="3">
    <source>
        <dbReference type="Proteomes" id="UP001500443"/>
    </source>
</evidence>
<dbReference type="Proteomes" id="UP001500443">
    <property type="component" value="Unassembled WGS sequence"/>
</dbReference>
<reference evidence="2 3" key="1">
    <citation type="journal article" date="2019" name="Int. J. Syst. Evol. Microbiol.">
        <title>The Global Catalogue of Microorganisms (GCM) 10K type strain sequencing project: providing services to taxonomists for standard genome sequencing and annotation.</title>
        <authorList>
            <consortium name="The Broad Institute Genomics Platform"/>
            <consortium name="The Broad Institute Genome Sequencing Center for Infectious Disease"/>
            <person name="Wu L."/>
            <person name="Ma J."/>
        </authorList>
    </citation>
    <scope>NUCLEOTIDE SEQUENCE [LARGE SCALE GENOMIC DNA]</scope>
    <source>
        <strain evidence="2 3">JCM 15481</strain>
    </source>
</reference>
<evidence type="ECO:0000256" key="1">
    <source>
        <dbReference type="SAM" id="Phobius"/>
    </source>
</evidence>
<comment type="caution">
    <text evidence="2">The sequence shown here is derived from an EMBL/GenBank/DDBJ whole genome shotgun (WGS) entry which is preliminary data.</text>
</comment>
<keyword evidence="1" id="KW-0812">Transmembrane</keyword>
<name>A0ABN2ZFL3_9ACTN</name>
<dbReference type="RefSeq" id="WP_344292762.1">
    <property type="nucleotide sequence ID" value="NZ_BAAAPF010000233.1"/>
</dbReference>
<feature type="transmembrane region" description="Helical" evidence="1">
    <location>
        <begin position="16"/>
        <end position="37"/>
    </location>
</feature>